<dbReference type="InterPro" id="IPR036291">
    <property type="entry name" value="NAD(P)-bd_dom_sf"/>
</dbReference>
<dbReference type="NCBIfam" id="NF009466">
    <property type="entry name" value="PRK12826.1-2"/>
    <property type="match status" value="1"/>
</dbReference>
<evidence type="ECO:0000313" key="9">
    <source>
        <dbReference type="EMBL" id="MCT7398254.1"/>
    </source>
</evidence>
<dbReference type="NCBIfam" id="NF005559">
    <property type="entry name" value="PRK07231.1"/>
    <property type="match status" value="1"/>
</dbReference>
<evidence type="ECO:0000313" key="10">
    <source>
        <dbReference type="Proteomes" id="UP001431199"/>
    </source>
</evidence>
<dbReference type="GO" id="GO:0004316">
    <property type="term" value="F:3-oxoacyl-[acyl-carrier-protein] reductase (NADPH) activity"/>
    <property type="evidence" value="ECO:0007669"/>
    <property type="project" value="UniProtKB-EC"/>
</dbReference>
<evidence type="ECO:0000256" key="1">
    <source>
        <dbReference type="ARBA" id="ARBA00005194"/>
    </source>
</evidence>
<reference evidence="9" key="1">
    <citation type="submission" date="2022-09" db="EMBL/GenBank/DDBJ databases">
        <title>Eubacterium sp. LFL-14 isolated from human feces.</title>
        <authorList>
            <person name="Liu F."/>
        </authorList>
    </citation>
    <scope>NUCLEOTIDE SEQUENCE</scope>
    <source>
        <strain evidence="9">LFL-14</strain>
    </source>
</reference>
<comment type="pathway">
    <text evidence="1 7">Lipid metabolism; fatty acid biosynthesis.</text>
</comment>
<keyword evidence="5" id="KW-0753">Steroid metabolism</keyword>
<dbReference type="PANTHER" id="PTHR42879">
    <property type="entry name" value="3-OXOACYL-(ACYL-CARRIER-PROTEIN) REDUCTASE"/>
    <property type="match status" value="1"/>
</dbReference>
<dbReference type="SMART" id="SM00822">
    <property type="entry name" value="PKS_KR"/>
    <property type="match status" value="1"/>
</dbReference>
<dbReference type="PROSITE" id="PS00061">
    <property type="entry name" value="ADH_SHORT"/>
    <property type="match status" value="1"/>
</dbReference>
<comment type="caution">
    <text evidence="9">The sequence shown here is derived from an EMBL/GenBank/DDBJ whole genome shotgun (WGS) entry which is preliminary data.</text>
</comment>
<dbReference type="InterPro" id="IPR050259">
    <property type="entry name" value="SDR"/>
</dbReference>
<dbReference type="PRINTS" id="PR00081">
    <property type="entry name" value="GDHRDH"/>
</dbReference>
<sequence length="246" mass="26279">MLSNKVAIVTGASRGIGAKVAKTFAENNAVVIVNYAGSKEKAENVVDEIIKSGGKAEAYKCNVASFDEVKEMMEYVVKTYGRIDILVNNAGITKDNLLLRMSEQEFDDVIDVNLKGTFNCMKNVTRQMMRQKNGRIINMSSVVGVHGNAGQLNYSASKAGIIGMTKSLAKEMASRNITVNAIAPGFIETDMTGQLDENVKKQILSGIPANCLGNVNDIAQTALFLASDGARYITGQVIGVDGGMGI</sequence>
<evidence type="ECO:0000256" key="7">
    <source>
        <dbReference type="RuleBase" id="RU366074"/>
    </source>
</evidence>
<dbReference type="EC" id="1.1.1.100" evidence="3 7"/>
<keyword evidence="7" id="KW-0443">Lipid metabolism</keyword>
<dbReference type="InterPro" id="IPR020904">
    <property type="entry name" value="Sc_DH/Rdtase_CS"/>
</dbReference>
<keyword evidence="7" id="KW-0275">Fatty acid biosynthesis</keyword>
<dbReference type="Proteomes" id="UP001431199">
    <property type="component" value="Unassembled WGS sequence"/>
</dbReference>
<dbReference type="SUPFAM" id="SSF51735">
    <property type="entry name" value="NAD(P)-binding Rossmann-fold domains"/>
    <property type="match status" value="1"/>
</dbReference>
<comment type="function">
    <text evidence="7">Catalyzes the NADPH-dependent reduction of beta-ketoacyl-ACP substrates to beta-hydroxyacyl-ACP products, the first reductive step in the elongation cycle of fatty acid biosynthesis.</text>
</comment>
<dbReference type="InterPro" id="IPR057326">
    <property type="entry name" value="KR_dom"/>
</dbReference>
<dbReference type="EMBL" id="JAODBU010000003">
    <property type="protein sequence ID" value="MCT7398254.1"/>
    <property type="molecule type" value="Genomic_DNA"/>
</dbReference>
<keyword evidence="10" id="KW-1185">Reference proteome</keyword>
<protein>
    <recommendedName>
        <fullName evidence="3 7">3-oxoacyl-[acyl-carrier-protein] reductase</fullName>
        <ecNumber evidence="3 7">1.1.1.100</ecNumber>
    </recommendedName>
</protein>
<feature type="domain" description="Ketoreductase" evidence="8">
    <location>
        <begin position="5"/>
        <end position="190"/>
    </location>
</feature>
<gene>
    <name evidence="9" type="primary">fabG</name>
    <name evidence="9" type="ORF">N5B56_04010</name>
</gene>
<name>A0ABT2LY98_9FIRM</name>
<organism evidence="9 10">
    <name type="scientific">Eubacterium album</name>
    <dbReference type="NCBI Taxonomy" id="2978477"/>
    <lineage>
        <taxon>Bacteria</taxon>
        <taxon>Bacillati</taxon>
        <taxon>Bacillota</taxon>
        <taxon>Clostridia</taxon>
        <taxon>Eubacteriales</taxon>
        <taxon>Eubacteriaceae</taxon>
        <taxon>Eubacterium</taxon>
    </lineage>
</organism>
<evidence type="ECO:0000256" key="3">
    <source>
        <dbReference type="ARBA" id="ARBA00012948"/>
    </source>
</evidence>
<dbReference type="PRINTS" id="PR00080">
    <property type="entry name" value="SDRFAMILY"/>
</dbReference>
<dbReference type="RefSeq" id="WP_117908802.1">
    <property type="nucleotide sequence ID" value="NZ_JAODBU010000003.1"/>
</dbReference>
<keyword evidence="4 7" id="KW-0560">Oxidoreductase</keyword>
<dbReference type="CDD" id="cd05333">
    <property type="entry name" value="BKR_SDR_c"/>
    <property type="match status" value="1"/>
</dbReference>
<evidence type="ECO:0000256" key="5">
    <source>
        <dbReference type="ARBA" id="ARBA00023221"/>
    </source>
</evidence>
<dbReference type="InterPro" id="IPR011284">
    <property type="entry name" value="3oxo_ACP_reduc"/>
</dbReference>
<proteinExistence type="inferred from homology"/>
<evidence type="ECO:0000256" key="4">
    <source>
        <dbReference type="ARBA" id="ARBA00023002"/>
    </source>
</evidence>
<evidence type="ECO:0000256" key="2">
    <source>
        <dbReference type="ARBA" id="ARBA00006484"/>
    </source>
</evidence>
<dbReference type="Gene3D" id="3.40.50.720">
    <property type="entry name" value="NAD(P)-binding Rossmann-like Domain"/>
    <property type="match status" value="1"/>
</dbReference>
<dbReference type="NCBIfam" id="TIGR01830">
    <property type="entry name" value="3oxo_ACP_reduc"/>
    <property type="match status" value="1"/>
</dbReference>
<evidence type="ECO:0000256" key="6">
    <source>
        <dbReference type="ARBA" id="ARBA00048508"/>
    </source>
</evidence>
<dbReference type="PANTHER" id="PTHR42879:SF2">
    <property type="entry name" value="3-OXOACYL-[ACYL-CARRIER-PROTEIN] REDUCTASE FABG"/>
    <property type="match status" value="1"/>
</dbReference>
<dbReference type="Pfam" id="PF13561">
    <property type="entry name" value="adh_short_C2"/>
    <property type="match status" value="1"/>
</dbReference>
<comment type="subunit">
    <text evidence="7">Homotetramer.</text>
</comment>
<keyword evidence="7" id="KW-0276">Fatty acid metabolism</keyword>
<keyword evidence="7" id="KW-0521">NADP</keyword>
<accession>A0ABT2LY98</accession>
<comment type="similarity">
    <text evidence="2 7">Belongs to the short-chain dehydrogenases/reductases (SDR) family.</text>
</comment>
<comment type="catalytic activity">
    <reaction evidence="6 7">
        <text>a (3R)-hydroxyacyl-[ACP] + NADP(+) = a 3-oxoacyl-[ACP] + NADPH + H(+)</text>
        <dbReference type="Rhea" id="RHEA:17397"/>
        <dbReference type="Rhea" id="RHEA-COMP:9916"/>
        <dbReference type="Rhea" id="RHEA-COMP:9945"/>
        <dbReference type="ChEBI" id="CHEBI:15378"/>
        <dbReference type="ChEBI" id="CHEBI:57783"/>
        <dbReference type="ChEBI" id="CHEBI:58349"/>
        <dbReference type="ChEBI" id="CHEBI:78776"/>
        <dbReference type="ChEBI" id="CHEBI:78827"/>
        <dbReference type="EC" id="1.1.1.100"/>
    </reaction>
</comment>
<evidence type="ECO:0000259" key="8">
    <source>
        <dbReference type="SMART" id="SM00822"/>
    </source>
</evidence>
<keyword evidence="7" id="KW-0444">Lipid biosynthesis</keyword>
<dbReference type="InterPro" id="IPR002347">
    <property type="entry name" value="SDR_fam"/>
</dbReference>